<protein>
    <submittedName>
        <fullName evidence="8">ABC transporter ATP-binding protein</fullName>
    </submittedName>
</protein>
<reference evidence="8 9" key="1">
    <citation type="submission" date="2023-01" db="EMBL/GenBank/DDBJ databases">
        <title>Novel species of the genus Vogesella isolated from rivers.</title>
        <authorList>
            <person name="Lu H."/>
        </authorList>
    </citation>
    <scope>NUCLEOTIDE SEQUENCE [LARGE SCALE GENOMIC DNA]</scope>
    <source>
        <strain evidence="8 9">DC21W</strain>
    </source>
</reference>
<evidence type="ECO:0000256" key="6">
    <source>
        <dbReference type="ARBA" id="ARBA00037066"/>
    </source>
</evidence>
<dbReference type="SUPFAM" id="SSF52540">
    <property type="entry name" value="P-loop containing nucleoside triphosphate hydrolases"/>
    <property type="match status" value="1"/>
</dbReference>
<keyword evidence="5" id="KW-1278">Translocase</keyword>
<dbReference type="RefSeq" id="WP_272752276.1">
    <property type="nucleotide sequence ID" value="NZ_JAQQLF010000014.1"/>
</dbReference>
<dbReference type="InterPro" id="IPR003593">
    <property type="entry name" value="AAA+_ATPase"/>
</dbReference>
<dbReference type="Gene3D" id="3.40.50.300">
    <property type="entry name" value="P-loop containing nucleotide triphosphate hydrolases"/>
    <property type="match status" value="1"/>
</dbReference>
<dbReference type="PANTHER" id="PTHR42794">
    <property type="entry name" value="HEMIN IMPORT ATP-BINDING PROTEIN HMUV"/>
    <property type="match status" value="1"/>
</dbReference>
<name>A0ABT5IZH2_9NEIS</name>
<comment type="caution">
    <text evidence="8">The sequence shown here is derived from an EMBL/GenBank/DDBJ whole genome shotgun (WGS) entry which is preliminary data.</text>
</comment>
<dbReference type="SMART" id="SM00382">
    <property type="entry name" value="AAA"/>
    <property type="match status" value="1"/>
</dbReference>
<dbReference type="InterPro" id="IPR017871">
    <property type="entry name" value="ABC_transporter-like_CS"/>
</dbReference>
<proteinExistence type="predicted"/>
<evidence type="ECO:0000313" key="8">
    <source>
        <dbReference type="EMBL" id="MDC7717969.1"/>
    </source>
</evidence>
<keyword evidence="2" id="KW-1003">Cell membrane</keyword>
<keyword evidence="2" id="KW-0472">Membrane</keyword>
<dbReference type="InterPro" id="IPR003439">
    <property type="entry name" value="ABC_transporter-like_ATP-bd"/>
</dbReference>
<evidence type="ECO:0000313" key="9">
    <source>
        <dbReference type="Proteomes" id="UP001219956"/>
    </source>
</evidence>
<evidence type="ECO:0000259" key="7">
    <source>
        <dbReference type="PROSITE" id="PS50893"/>
    </source>
</evidence>
<evidence type="ECO:0000256" key="4">
    <source>
        <dbReference type="ARBA" id="ARBA00022840"/>
    </source>
</evidence>
<evidence type="ECO:0000256" key="2">
    <source>
        <dbReference type="ARBA" id="ARBA00022475"/>
    </source>
</evidence>
<dbReference type="PROSITE" id="PS50893">
    <property type="entry name" value="ABC_TRANSPORTER_2"/>
    <property type="match status" value="1"/>
</dbReference>
<dbReference type="EMBL" id="JAQQLF010000014">
    <property type="protein sequence ID" value="MDC7717969.1"/>
    <property type="molecule type" value="Genomic_DNA"/>
</dbReference>
<dbReference type="PANTHER" id="PTHR42794:SF1">
    <property type="entry name" value="HEMIN IMPORT ATP-BINDING PROTEIN HMUV"/>
    <property type="match status" value="1"/>
</dbReference>
<dbReference type="GO" id="GO:0005524">
    <property type="term" value="F:ATP binding"/>
    <property type="evidence" value="ECO:0007669"/>
    <property type="project" value="UniProtKB-KW"/>
</dbReference>
<dbReference type="PROSITE" id="PS00211">
    <property type="entry name" value="ABC_TRANSPORTER_1"/>
    <property type="match status" value="1"/>
</dbReference>
<dbReference type="InterPro" id="IPR027417">
    <property type="entry name" value="P-loop_NTPase"/>
</dbReference>
<comment type="function">
    <text evidence="6">Part of the ABC transporter complex HmuTUV involved in hemin import. Responsible for energy coupling to the transport system.</text>
</comment>
<accession>A0ABT5IZH2</accession>
<dbReference type="Pfam" id="PF00005">
    <property type="entry name" value="ABC_tran"/>
    <property type="match status" value="1"/>
</dbReference>
<keyword evidence="1" id="KW-0813">Transport</keyword>
<evidence type="ECO:0000256" key="1">
    <source>
        <dbReference type="ARBA" id="ARBA00022448"/>
    </source>
</evidence>
<keyword evidence="3" id="KW-0547">Nucleotide-binding</keyword>
<sequence>MRAPAFELDHIAVHAGARCLFSARQLHIPAGSLCAIIGPNGAGKTTLLRALAGFHGDCHGHSLGQPLRAGQPRPLAWVGQHEGADSPLCVADYVMLGRRPQLGWLGRSSAADQQAVARALDSMALPGLAGQRLATLSGGERQRAAIARALAQDTPLMLLDEPCNHLDIRHQQLLLRQLQQLARQGRTLVCVLHELQLAANFADWLLLVADGELVAQGRPDAVLHGDLLSQVYRWPIRAERQPVSGRWQLDVYGHGAVA</sequence>
<evidence type="ECO:0000256" key="3">
    <source>
        <dbReference type="ARBA" id="ARBA00022741"/>
    </source>
</evidence>
<keyword evidence="4 8" id="KW-0067">ATP-binding</keyword>
<gene>
    <name evidence="8" type="ORF">PQU95_12185</name>
</gene>
<organism evidence="8 9">
    <name type="scientific">Vogesella aquatica</name>
    <dbReference type="NCBI Taxonomy" id="2984206"/>
    <lineage>
        <taxon>Bacteria</taxon>
        <taxon>Pseudomonadati</taxon>
        <taxon>Pseudomonadota</taxon>
        <taxon>Betaproteobacteria</taxon>
        <taxon>Neisseriales</taxon>
        <taxon>Chromobacteriaceae</taxon>
        <taxon>Vogesella</taxon>
    </lineage>
</organism>
<keyword evidence="9" id="KW-1185">Reference proteome</keyword>
<feature type="domain" description="ABC transporter" evidence="7">
    <location>
        <begin position="6"/>
        <end position="235"/>
    </location>
</feature>
<dbReference type="Proteomes" id="UP001219956">
    <property type="component" value="Unassembled WGS sequence"/>
</dbReference>
<evidence type="ECO:0000256" key="5">
    <source>
        <dbReference type="ARBA" id="ARBA00022967"/>
    </source>
</evidence>